<comment type="caution">
    <text evidence="1">The sequence shown here is derived from an EMBL/GenBank/DDBJ whole genome shotgun (WGS) entry which is preliminary data.</text>
</comment>
<reference evidence="1 2" key="1">
    <citation type="journal article" date="2017" name="PLoS Biol.">
        <title>The sea cucumber genome provides insights into morphological evolution and visceral regeneration.</title>
        <authorList>
            <person name="Zhang X."/>
            <person name="Sun L."/>
            <person name="Yuan J."/>
            <person name="Sun Y."/>
            <person name="Gao Y."/>
            <person name="Zhang L."/>
            <person name="Li S."/>
            <person name="Dai H."/>
            <person name="Hamel J.F."/>
            <person name="Liu C."/>
            <person name="Yu Y."/>
            <person name="Liu S."/>
            <person name="Lin W."/>
            <person name="Guo K."/>
            <person name="Jin S."/>
            <person name="Xu P."/>
            <person name="Storey K.B."/>
            <person name="Huan P."/>
            <person name="Zhang T."/>
            <person name="Zhou Y."/>
            <person name="Zhang J."/>
            <person name="Lin C."/>
            <person name="Li X."/>
            <person name="Xing L."/>
            <person name="Huo D."/>
            <person name="Sun M."/>
            <person name="Wang L."/>
            <person name="Mercier A."/>
            <person name="Li F."/>
            <person name="Yang H."/>
            <person name="Xiang J."/>
        </authorList>
    </citation>
    <scope>NUCLEOTIDE SEQUENCE [LARGE SCALE GENOMIC DNA]</scope>
    <source>
        <strain evidence="1">Shaxun</strain>
        <tissue evidence="1">Muscle</tissue>
    </source>
</reference>
<gene>
    <name evidence="1" type="ORF">BSL78_13060</name>
</gene>
<name>A0A2G8KPW8_STIJA</name>
<keyword evidence="2" id="KW-1185">Reference proteome</keyword>
<dbReference type="EMBL" id="MRZV01000435">
    <property type="protein sequence ID" value="PIK50051.1"/>
    <property type="molecule type" value="Genomic_DNA"/>
</dbReference>
<protein>
    <submittedName>
        <fullName evidence="1">Uncharacterized protein</fullName>
    </submittedName>
</protein>
<dbReference type="Proteomes" id="UP000230750">
    <property type="component" value="Unassembled WGS sequence"/>
</dbReference>
<evidence type="ECO:0000313" key="2">
    <source>
        <dbReference type="Proteomes" id="UP000230750"/>
    </source>
</evidence>
<dbReference type="OrthoDB" id="10680672at2759"/>
<proteinExistence type="predicted"/>
<organism evidence="1 2">
    <name type="scientific">Stichopus japonicus</name>
    <name type="common">Sea cucumber</name>
    <dbReference type="NCBI Taxonomy" id="307972"/>
    <lineage>
        <taxon>Eukaryota</taxon>
        <taxon>Metazoa</taxon>
        <taxon>Echinodermata</taxon>
        <taxon>Eleutherozoa</taxon>
        <taxon>Echinozoa</taxon>
        <taxon>Holothuroidea</taxon>
        <taxon>Aspidochirotacea</taxon>
        <taxon>Aspidochirotida</taxon>
        <taxon>Stichopodidae</taxon>
        <taxon>Apostichopus</taxon>
    </lineage>
</organism>
<dbReference type="AlphaFoldDB" id="A0A2G8KPW8"/>
<sequence>MAKPTPQQAGSTPTVMIHYVQRVLYPSSIHLIEIADPEPCPELYPSFTRALPELYPSFTRALPELYPSFTRTLPELYPSFTRALPEFHSERRVDSANKRKARAIIDIREESARRIINKEHDAVTFTYCAGVKRSSAVYISLWFAVATSVVLVRRTTPYTTAPERSIIAHKQYILY</sequence>
<evidence type="ECO:0000313" key="1">
    <source>
        <dbReference type="EMBL" id="PIK50051.1"/>
    </source>
</evidence>
<accession>A0A2G8KPW8</accession>